<name>I3Y9B1_THIV6</name>
<accession>I3Y9B1</accession>
<dbReference type="STRING" id="765911.Thivi_1591"/>
<sequence length="281" mass="31117">MGNDDTPRSIDEAVLRDLLANHPEPIRVYLDEVKKAKANGMPGEGLDTLLAWAVDPSSDESAVQAIGAYLDADLPVPPLLRQKEKEAMHSYSFFLMTQRVGVGYRGLTLGGALGGAFVCRIRYLINLATKPRRGKHPTSPRAARELCSYAAGNLEHIAPMPRELKDYIVTALRHVAAGGSADKALGIHRTPRLDALDQDRRDGELVRRVEGLRAQGKTKTAAIAEVARELLNTEDDTNLKRIYRDHEKRTKLTYPGNRAIARSSMAYRLREKLRQIIDSTG</sequence>
<organism evidence="1 2">
    <name type="scientific">Thiocystis violascens (strain ATCC 17096 / DSM 198 / 6111)</name>
    <name type="common">Chromatium violascens</name>
    <dbReference type="NCBI Taxonomy" id="765911"/>
    <lineage>
        <taxon>Bacteria</taxon>
        <taxon>Pseudomonadati</taxon>
        <taxon>Pseudomonadota</taxon>
        <taxon>Gammaproteobacteria</taxon>
        <taxon>Chromatiales</taxon>
        <taxon>Chromatiaceae</taxon>
        <taxon>Thiocystis</taxon>
    </lineage>
</organism>
<dbReference type="Proteomes" id="UP000006062">
    <property type="component" value="Chromosome"/>
</dbReference>
<dbReference type="KEGG" id="tvi:Thivi_1591"/>
<dbReference type="AlphaFoldDB" id="I3Y9B1"/>
<keyword evidence="2" id="KW-1185">Reference proteome</keyword>
<gene>
    <name evidence="1" type="ordered locus">Thivi_1591</name>
</gene>
<dbReference type="HOGENOM" id="CLU_990238_0_0_6"/>
<evidence type="ECO:0000313" key="2">
    <source>
        <dbReference type="Proteomes" id="UP000006062"/>
    </source>
</evidence>
<dbReference type="RefSeq" id="WP_014778045.1">
    <property type="nucleotide sequence ID" value="NC_018012.1"/>
</dbReference>
<proteinExistence type="predicted"/>
<dbReference type="EMBL" id="CP003154">
    <property type="protein sequence ID" value="AFL73579.1"/>
    <property type="molecule type" value="Genomic_DNA"/>
</dbReference>
<reference evidence="1 2" key="1">
    <citation type="submission" date="2012-06" db="EMBL/GenBank/DDBJ databases">
        <title>Complete sequence of Thiocystis violascens DSM 198.</title>
        <authorList>
            <consortium name="US DOE Joint Genome Institute"/>
            <person name="Lucas S."/>
            <person name="Han J."/>
            <person name="Lapidus A."/>
            <person name="Cheng J.-F."/>
            <person name="Goodwin L."/>
            <person name="Pitluck S."/>
            <person name="Peters L."/>
            <person name="Ovchinnikova G."/>
            <person name="Teshima H."/>
            <person name="Detter J.C."/>
            <person name="Han C."/>
            <person name="Tapia R."/>
            <person name="Land M."/>
            <person name="Hauser L."/>
            <person name="Kyrpides N."/>
            <person name="Ivanova N."/>
            <person name="Pagani I."/>
            <person name="Vogl K."/>
            <person name="Liu Z."/>
            <person name="Frigaard N.-U."/>
            <person name="Bryant D."/>
            <person name="Woyke T."/>
        </authorList>
    </citation>
    <scope>NUCLEOTIDE SEQUENCE [LARGE SCALE GENOMIC DNA]</scope>
    <source>
        <strain evidence="2">ATCC 17096 / DSM 198 / 6111</strain>
    </source>
</reference>
<protein>
    <submittedName>
        <fullName evidence="1">Uncharacterized protein</fullName>
    </submittedName>
</protein>
<evidence type="ECO:0000313" key="1">
    <source>
        <dbReference type="EMBL" id="AFL73579.1"/>
    </source>
</evidence>